<dbReference type="eggNOG" id="KOG2456">
    <property type="taxonomic scope" value="Eukaryota"/>
</dbReference>
<dbReference type="InterPro" id="IPR016162">
    <property type="entry name" value="Ald_DH_N"/>
</dbReference>
<feature type="domain" description="Aldehyde dehydrogenase" evidence="6">
    <location>
        <begin position="3"/>
        <end position="434"/>
    </location>
</feature>
<dbReference type="FunFam" id="3.40.605.10:FF:000004">
    <property type="entry name" value="Aldehyde dehydrogenase"/>
    <property type="match status" value="1"/>
</dbReference>
<dbReference type="InterPro" id="IPR016163">
    <property type="entry name" value="Ald_DH_C"/>
</dbReference>
<name>A0A1I7SBG9_BURXY</name>
<dbReference type="FunFam" id="3.40.309.10:FF:000003">
    <property type="entry name" value="Aldehyde dehydrogenase"/>
    <property type="match status" value="1"/>
</dbReference>
<evidence type="ECO:0000256" key="1">
    <source>
        <dbReference type="ARBA" id="ARBA00009986"/>
    </source>
</evidence>
<dbReference type="GO" id="GO:0006081">
    <property type="term" value="P:aldehyde metabolic process"/>
    <property type="evidence" value="ECO:0007669"/>
    <property type="project" value="InterPro"/>
</dbReference>
<dbReference type="PANTHER" id="PTHR43570:SF16">
    <property type="entry name" value="ALDEHYDE DEHYDROGENASE TYPE III, ISOFORM Q"/>
    <property type="match status" value="1"/>
</dbReference>
<dbReference type="AlphaFoldDB" id="A0A1I7SBG9"/>
<keyword evidence="3" id="KW-0520">NAD</keyword>
<feature type="active site" evidence="5">
    <location>
        <position position="213"/>
    </location>
</feature>
<dbReference type="SUPFAM" id="SSF53720">
    <property type="entry name" value="ALDH-like"/>
    <property type="match status" value="1"/>
</dbReference>
<evidence type="ECO:0000259" key="6">
    <source>
        <dbReference type="Pfam" id="PF00171"/>
    </source>
</evidence>
<dbReference type="GO" id="GO:0005737">
    <property type="term" value="C:cytoplasm"/>
    <property type="evidence" value="ECO:0007669"/>
    <property type="project" value="TreeGrafter"/>
</dbReference>
<comment type="similarity">
    <text evidence="1 4">Belongs to the aldehyde dehydrogenase family.</text>
</comment>
<dbReference type="Gene3D" id="3.40.309.10">
    <property type="entry name" value="Aldehyde Dehydrogenase, Chain A, domain 2"/>
    <property type="match status" value="1"/>
</dbReference>
<proteinExistence type="inferred from homology"/>
<dbReference type="Gene3D" id="3.40.605.10">
    <property type="entry name" value="Aldehyde Dehydrogenase, Chain A, domain 1"/>
    <property type="match status" value="1"/>
</dbReference>
<evidence type="ECO:0000313" key="7">
    <source>
        <dbReference type="Proteomes" id="UP000095284"/>
    </source>
</evidence>
<evidence type="ECO:0000256" key="3">
    <source>
        <dbReference type="ARBA" id="ARBA00023027"/>
    </source>
</evidence>
<organism evidence="7 8">
    <name type="scientific">Bursaphelenchus xylophilus</name>
    <name type="common">Pinewood nematode worm</name>
    <name type="synonym">Aphelenchoides xylophilus</name>
    <dbReference type="NCBI Taxonomy" id="6326"/>
    <lineage>
        <taxon>Eukaryota</taxon>
        <taxon>Metazoa</taxon>
        <taxon>Ecdysozoa</taxon>
        <taxon>Nematoda</taxon>
        <taxon>Chromadorea</taxon>
        <taxon>Rhabditida</taxon>
        <taxon>Tylenchina</taxon>
        <taxon>Tylenchomorpha</taxon>
        <taxon>Aphelenchoidea</taxon>
        <taxon>Aphelenchoididae</taxon>
        <taxon>Bursaphelenchus</taxon>
    </lineage>
</organism>
<dbReference type="WBParaSite" id="BXY_1036700.1">
    <property type="protein sequence ID" value="BXY_1036700.1"/>
    <property type="gene ID" value="BXY_1036700"/>
</dbReference>
<dbReference type="InterPro" id="IPR012394">
    <property type="entry name" value="Aldehyde_DH_NAD(P)"/>
</dbReference>
<evidence type="ECO:0000256" key="2">
    <source>
        <dbReference type="ARBA" id="ARBA00023002"/>
    </source>
</evidence>
<dbReference type="PANTHER" id="PTHR43570">
    <property type="entry name" value="ALDEHYDE DEHYDROGENASE"/>
    <property type="match status" value="1"/>
</dbReference>
<feature type="active site" evidence="5">
    <location>
        <position position="247"/>
    </location>
</feature>
<evidence type="ECO:0000313" key="8">
    <source>
        <dbReference type="WBParaSite" id="BXY_1036700.1"/>
    </source>
</evidence>
<reference evidence="8" key="1">
    <citation type="submission" date="2016-11" db="UniProtKB">
        <authorList>
            <consortium name="WormBaseParasite"/>
        </authorList>
    </citation>
    <scope>IDENTIFICATION</scope>
</reference>
<dbReference type="PIRSF" id="PIRSF036492">
    <property type="entry name" value="ALDH"/>
    <property type="match status" value="1"/>
</dbReference>
<dbReference type="InterPro" id="IPR015590">
    <property type="entry name" value="Aldehyde_DH_dom"/>
</dbReference>
<dbReference type="GO" id="GO:0004029">
    <property type="term" value="F:aldehyde dehydrogenase (NAD+) activity"/>
    <property type="evidence" value="ECO:0007669"/>
    <property type="project" value="TreeGrafter"/>
</dbReference>
<keyword evidence="2 4" id="KW-0560">Oxidoreductase</keyword>
<dbReference type="Pfam" id="PF00171">
    <property type="entry name" value="Aldedh"/>
    <property type="match status" value="1"/>
</dbReference>
<protein>
    <recommendedName>
        <fullName evidence="4">Aldehyde dehydrogenase</fullName>
    </recommendedName>
</protein>
<dbReference type="Proteomes" id="UP000095284">
    <property type="component" value="Unplaced"/>
</dbReference>
<evidence type="ECO:0000256" key="4">
    <source>
        <dbReference type="PIRNR" id="PIRNR036492"/>
    </source>
</evidence>
<dbReference type="CDD" id="cd07087">
    <property type="entry name" value="ALDH_F3-13-14_CALDH-like"/>
    <property type="match status" value="1"/>
</dbReference>
<evidence type="ECO:0000256" key="5">
    <source>
        <dbReference type="PIRSR" id="PIRSR036492-1"/>
    </source>
</evidence>
<sequence length="473" mass="53782">METTNKFEEAVQKLRQGFNEGLNHRIEKRKKHLKALLNMVKENEEAFCETLYQDLRKSAFEAKTQELYHPCHRISSAISQLDSWMAPEKVKRSILQATDSTYIHSEPLGVVLIVGAWNFPVQLILSPLIGALAAGNTVLIKPPNMTPATRDLFLELIPKYFDERVVKIVKAEQEELSDILKLRFDHILYTGSTHVGKLVMKAASEHLTPVTLELGGQSPVIIGTDADLQTATKRIIWGKFINNGQVCITPDYVILIGSLDQKLRFAEECVKFVKQFYGEDAQKSPDYGRIINERHFDRISKILDQTDGKILHGGRRNRPDRFVEPTIICVEEGDITLEAELLGPILPIFSVPNLDEAITYVRRREKPLVSYLFSNDGNTIEKVVDKISSGNLTINDVVMQMTVENLPFGGVGHSGMGRYAGKASFDTFSNKKSVYHRSSWFEWMLWMRYPPFSADKLNWMRRILISSKIPLPF</sequence>
<dbReference type="InterPro" id="IPR016161">
    <property type="entry name" value="Ald_DH/histidinol_DH"/>
</dbReference>
<accession>A0A1I7SBG9</accession>